<feature type="non-terminal residue" evidence="1">
    <location>
        <position position="174"/>
    </location>
</feature>
<dbReference type="EMBL" id="SNRW01013464">
    <property type="protein sequence ID" value="KAA6372591.1"/>
    <property type="molecule type" value="Genomic_DNA"/>
</dbReference>
<comment type="caution">
    <text evidence="1">The sequence shown here is derived from an EMBL/GenBank/DDBJ whole genome shotgun (WGS) entry which is preliminary data.</text>
</comment>
<organism evidence="1 2">
    <name type="scientific">Streblomastix strix</name>
    <dbReference type="NCBI Taxonomy" id="222440"/>
    <lineage>
        <taxon>Eukaryota</taxon>
        <taxon>Metamonada</taxon>
        <taxon>Preaxostyla</taxon>
        <taxon>Oxymonadida</taxon>
        <taxon>Streblomastigidae</taxon>
        <taxon>Streblomastix</taxon>
    </lineage>
</organism>
<protein>
    <submittedName>
        <fullName evidence="1">Uncharacterized protein</fullName>
    </submittedName>
</protein>
<evidence type="ECO:0000313" key="2">
    <source>
        <dbReference type="Proteomes" id="UP000324800"/>
    </source>
</evidence>
<evidence type="ECO:0000313" key="1">
    <source>
        <dbReference type="EMBL" id="KAA6372591.1"/>
    </source>
</evidence>
<dbReference type="AlphaFoldDB" id="A0A5J4URJ9"/>
<proteinExistence type="predicted"/>
<name>A0A5J4URJ9_9EUKA</name>
<gene>
    <name evidence="1" type="ORF">EZS28_031880</name>
</gene>
<reference evidence="1 2" key="1">
    <citation type="submission" date="2019-03" db="EMBL/GenBank/DDBJ databases">
        <title>Single cell metagenomics reveals metabolic interactions within the superorganism composed of flagellate Streblomastix strix and complex community of Bacteroidetes bacteria on its surface.</title>
        <authorList>
            <person name="Treitli S.C."/>
            <person name="Kolisko M."/>
            <person name="Husnik F."/>
            <person name="Keeling P."/>
            <person name="Hampl V."/>
        </authorList>
    </citation>
    <scope>NUCLEOTIDE SEQUENCE [LARGE SCALE GENOMIC DNA]</scope>
    <source>
        <strain evidence="1">ST1C</strain>
    </source>
</reference>
<accession>A0A5J4URJ9</accession>
<sequence length="174" mass="19525">MKEGVQWAQKFDSNQNEVISNAIQLLHALGLIQGQGGKDLVKSQAGQYSATAMGPGQQIPQLVTFTPTQIIQQFYPQQLIQGPQIQQLFRGFDMYTGIRQFHGFPQLGLFQQAQRSLGYSIQSYRQQGIIEGLSQPPTLVQQPQNHAQEPRYINERLLDSPGKASTRMITLDLL</sequence>
<dbReference type="Proteomes" id="UP000324800">
    <property type="component" value="Unassembled WGS sequence"/>
</dbReference>